<dbReference type="Pfam" id="PF17830">
    <property type="entry name" value="STI1-HOP_DP"/>
    <property type="match status" value="1"/>
</dbReference>
<feature type="domain" description="STI1" evidence="3">
    <location>
        <begin position="298"/>
        <end position="340"/>
    </location>
</feature>
<keyword evidence="1" id="KW-0677">Repeat</keyword>
<gene>
    <name evidence="4" type="ORF">THAOC_18766</name>
</gene>
<feature type="compositionally biased region" description="Low complexity" evidence="2">
    <location>
        <begin position="97"/>
        <end position="120"/>
    </location>
</feature>
<proteinExistence type="predicted"/>
<dbReference type="OrthoDB" id="533763at2759"/>
<accession>K0S414</accession>
<evidence type="ECO:0000256" key="1">
    <source>
        <dbReference type="ARBA" id="ARBA00022737"/>
    </source>
</evidence>
<feature type="region of interest" description="Disordered" evidence="2">
    <location>
        <begin position="96"/>
        <end position="131"/>
    </location>
</feature>
<dbReference type="InterPro" id="IPR006636">
    <property type="entry name" value="STI1_HS-bd"/>
</dbReference>
<evidence type="ECO:0000313" key="5">
    <source>
        <dbReference type="Proteomes" id="UP000266841"/>
    </source>
</evidence>
<name>K0S414_THAOC</name>
<organism evidence="4 5">
    <name type="scientific">Thalassiosira oceanica</name>
    <name type="common">Marine diatom</name>
    <dbReference type="NCBI Taxonomy" id="159749"/>
    <lineage>
        <taxon>Eukaryota</taxon>
        <taxon>Sar</taxon>
        <taxon>Stramenopiles</taxon>
        <taxon>Ochrophyta</taxon>
        <taxon>Bacillariophyta</taxon>
        <taxon>Coscinodiscophyceae</taxon>
        <taxon>Thalassiosirophycidae</taxon>
        <taxon>Thalassiosirales</taxon>
        <taxon>Thalassiosiraceae</taxon>
        <taxon>Thalassiosira</taxon>
    </lineage>
</organism>
<dbReference type="Proteomes" id="UP000266841">
    <property type="component" value="Unassembled WGS sequence"/>
</dbReference>
<reference evidence="4 5" key="1">
    <citation type="journal article" date="2012" name="Genome Biol.">
        <title>Genome and low-iron response of an oceanic diatom adapted to chronic iron limitation.</title>
        <authorList>
            <person name="Lommer M."/>
            <person name="Specht M."/>
            <person name="Roy A.S."/>
            <person name="Kraemer L."/>
            <person name="Andreson R."/>
            <person name="Gutowska M.A."/>
            <person name="Wolf J."/>
            <person name="Bergner S.V."/>
            <person name="Schilhabel M.B."/>
            <person name="Klostermeier U.C."/>
            <person name="Beiko R.G."/>
            <person name="Rosenstiel P."/>
            <person name="Hippler M."/>
            <person name="Laroche J."/>
        </authorList>
    </citation>
    <scope>NUCLEOTIDE SEQUENCE [LARGE SCALE GENOMIC DNA]</scope>
    <source>
        <strain evidence="4 5">CCMP1005</strain>
    </source>
</reference>
<evidence type="ECO:0000256" key="2">
    <source>
        <dbReference type="SAM" id="MobiDB-lite"/>
    </source>
</evidence>
<evidence type="ECO:0000259" key="3">
    <source>
        <dbReference type="SMART" id="SM00727"/>
    </source>
</evidence>
<sequence>MRISRFASLAAMLLAVLEIGAFVPPFAIIRRTIPSCVSRSSRPTRLFSSSALEDEVKSMRIGELKSELESYGISTRSFLEKSELVNALVQARKEGKTPVATTATASSSSTAATSPTATAPSPAPMNSADRQARLEAEIEACKAMKVGELKAELEGLGVSTNTFFEKSEFVRTLAEARVDGVKKSKKKKRRAVEDDVEEVTAAKVEVITNDSVGPKTKKTRDANAGPSNPFGGGGGNPFGGAAGGNPFGGAAGGNPFGGMGGGSIEDMLKGMGGMGGGNPFGGAAGGGNPFGGMGGNPMEAAQKAMSNPKVQAVMAKAQQNPKVMKAVQESMGNPANMMKYMSDPEVGPILKELQEAMMG</sequence>
<comment type="caution">
    <text evidence="4">The sequence shown here is derived from an EMBL/GenBank/DDBJ whole genome shotgun (WGS) entry which is preliminary data.</text>
</comment>
<dbReference type="EMBL" id="AGNL01020660">
    <property type="protein sequence ID" value="EJK60823.1"/>
    <property type="molecule type" value="Genomic_DNA"/>
</dbReference>
<dbReference type="SMART" id="SM00727">
    <property type="entry name" value="STI1"/>
    <property type="match status" value="1"/>
</dbReference>
<dbReference type="eggNOG" id="ENOG502S4TD">
    <property type="taxonomic scope" value="Eukaryota"/>
</dbReference>
<dbReference type="InterPro" id="IPR041243">
    <property type="entry name" value="STI1/HOP_DP"/>
</dbReference>
<dbReference type="Gene3D" id="1.10.260.100">
    <property type="match status" value="1"/>
</dbReference>
<dbReference type="AlphaFoldDB" id="K0S414"/>
<feature type="region of interest" description="Disordered" evidence="2">
    <location>
        <begin position="212"/>
        <end position="237"/>
    </location>
</feature>
<evidence type="ECO:0000313" key="4">
    <source>
        <dbReference type="EMBL" id="EJK60823.1"/>
    </source>
</evidence>
<keyword evidence="5" id="KW-1185">Reference proteome</keyword>
<dbReference type="OMA" id="RETHAFT"/>
<protein>
    <recommendedName>
        <fullName evidence="3">STI1 domain-containing protein</fullName>
    </recommendedName>
</protein>